<evidence type="ECO:0000256" key="2">
    <source>
        <dbReference type="SAM" id="MobiDB-lite"/>
    </source>
</evidence>
<feature type="compositionally biased region" description="Low complexity" evidence="2">
    <location>
        <begin position="488"/>
        <end position="504"/>
    </location>
</feature>
<accession>A0A1A8WZQ1</accession>
<dbReference type="InterPro" id="IPR045112">
    <property type="entry name" value="PPAN-like"/>
</dbReference>
<dbReference type="PANTHER" id="PTHR12661">
    <property type="entry name" value="PETER PAN-RELATED"/>
    <property type="match status" value="1"/>
</dbReference>
<feature type="region of interest" description="Disordered" evidence="2">
    <location>
        <begin position="674"/>
        <end position="695"/>
    </location>
</feature>
<feature type="compositionally biased region" description="Basic and acidic residues" evidence="2">
    <location>
        <begin position="685"/>
        <end position="695"/>
    </location>
</feature>
<gene>
    <name evidence="3" type="ORF">PMALA_063630</name>
</gene>
<organism evidence="3 4">
    <name type="scientific">Plasmodium malariae</name>
    <dbReference type="NCBI Taxonomy" id="5858"/>
    <lineage>
        <taxon>Eukaryota</taxon>
        <taxon>Sar</taxon>
        <taxon>Alveolata</taxon>
        <taxon>Apicomplexa</taxon>
        <taxon>Aconoidasida</taxon>
        <taxon>Haemosporida</taxon>
        <taxon>Plasmodiidae</taxon>
        <taxon>Plasmodium</taxon>
        <taxon>Plasmodium (Plasmodium)</taxon>
    </lineage>
</organism>
<dbReference type="VEuPathDB" id="PlasmoDB:PmUG01_10032100"/>
<dbReference type="GO" id="GO:0019843">
    <property type="term" value="F:rRNA binding"/>
    <property type="evidence" value="ECO:0007669"/>
    <property type="project" value="TreeGrafter"/>
</dbReference>
<evidence type="ECO:0000256" key="1">
    <source>
        <dbReference type="SAM" id="Coils"/>
    </source>
</evidence>
<dbReference type="EMBL" id="FLQW01005141">
    <property type="protein sequence ID" value="SBS98470.1"/>
    <property type="molecule type" value="Genomic_DNA"/>
</dbReference>
<dbReference type="AlphaFoldDB" id="A0A1A8WZQ1"/>
<feature type="coiled-coil region" evidence="1">
    <location>
        <begin position="1"/>
        <end position="28"/>
    </location>
</feature>
<dbReference type="Proteomes" id="UP000078597">
    <property type="component" value="Unassembled WGS sequence"/>
</dbReference>
<evidence type="ECO:0000313" key="4">
    <source>
        <dbReference type="Proteomes" id="UP000078597"/>
    </source>
</evidence>
<proteinExistence type="predicted"/>
<keyword evidence="1" id="KW-0175">Coiled coil</keyword>
<feature type="region of interest" description="Disordered" evidence="2">
    <location>
        <begin position="481"/>
        <end position="510"/>
    </location>
</feature>
<name>A0A1A8WZQ1_PLAMA</name>
<protein>
    <submittedName>
        <fullName evidence="3">Uncharacterized protein</fullName>
    </submittedName>
</protein>
<reference evidence="4" key="1">
    <citation type="submission" date="2016-05" db="EMBL/GenBank/DDBJ databases">
        <authorList>
            <person name="Naeem Raeece"/>
        </authorList>
    </citation>
    <scope>NUCLEOTIDE SEQUENCE [LARGE SCALE GENOMIC DNA]</scope>
</reference>
<dbReference type="PANTHER" id="PTHR12661:SF5">
    <property type="entry name" value="SUPPRESSOR OF SWI4 1 HOMOLOG"/>
    <property type="match status" value="1"/>
</dbReference>
<evidence type="ECO:0000313" key="3">
    <source>
        <dbReference type="EMBL" id="SBS98470.1"/>
    </source>
</evidence>
<dbReference type="GO" id="GO:0000027">
    <property type="term" value="P:ribosomal large subunit assembly"/>
    <property type="evidence" value="ECO:0007669"/>
    <property type="project" value="TreeGrafter"/>
</dbReference>
<sequence length="944" mass="112923">MERYKLFINELKEENKKIRKKIIFVNNKIKYKVLNDGVIKYNKYFVKSYREEKKNNVYKYYKHKITSSKRKKKFLNDDFPYFEIYKNTNDAFKNNLSGYRLLKIMQNYNELKLFHFCAKNDLKNYAYLYSHIIEIVIKKRDLYTIDQVLLLTDNIRKLNYYNPYFCKLICREVYLDIYKIKHMSQITRFIKFLMHFNIFNFYYLDKIYKYIIYLVTQSNGWKLTPVGANTATAAASNATIAAASNATIAAASNATIATASTSTASTNNDDDTITFRTKVHVNEEGGIRDAAFDAILLPVYNGDIATLSTSFLKYKHFNEDMLMMLIYLYDHENYKHLKNVETLYHLSTLSEYYNFINKYYNTANFFMNTFKNDILKNTSHHSNFILLMKTFYNICKMCNTSFHFDTYNLIIQKYGFLNDKLEECVHGGVLEARNAMNYVLTACAKKKKKKNVQKIGKDYKNENKMEHKNEAIVIRKKYNKDKEEDKQQNQQKQNQKQQQQGGKKSSTDQREDNLIAPHQKAPFQPFNMNIHDNNLKRHTINDDYLIMHSYNESHANSNNFYYLFDAIKYIILFVELKILSFSPFKKKKIERLAEIEFLKRKNFERDNEKNVYKYISQNISKEQREHMEYILRTNKHDRDFDDTNLKFLFYLNYNKYQCDNDTYDYGANLKEESNDKWEEETTSQNERDEKKEKTQRGIILSSDDINNYVKEKQDIKFNLKDDTYFSHIFFHLSSIQVWPKKKKKSPHSIAIYVLYFSKEEERIMKESLEALAFYKSILQRLDVNDVADLFYFLTVFQVIQGYQEGTIKKNEYGYYEVMKKKDNEELYKLLSNILIKKIINIREENLYKIILSCANTAYSGYQEGTIKKNEYGYYEVMKKKDNEELYKLLSNILIKKIINIREENLYKIILSCANTAYSDVYLNHFLKNFNRHIKFSKMRKFMNC</sequence>
<dbReference type="GO" id="GO:0030687">
    <property type="term" value="C:preribosome, large subunit precursor"/>
    <property type="evidence" value="ECO:0007669"/>
    <property type="project" value="TreeGrafter"/>
</dbReference>